<evidence type="ECO:0000256" key="5">
    <source>
        <dbReference type="RuleBase" id="RU363041"/>
    </source>
</evidence>
<evidence type="ECO:0000256" key="4">
    <source>
        <dbReference type="ARBA" id="ARBA00023136"/>
    </source>
</evidence>
<dbReference type="eggNOG" id="COG0730">
    <property type="taxonomic scope" value="Bacteria"/>
</dbReference>
<sequence length="265" mass="28623">MENELLTYGLALLVGLFLGLTGGGGSILTVPILVYIAKIEPVSATGYSLFIVGVTSLIGMLSYFKEKLVDIKLAVLFAVPSMISVWLVRHFVIHNLPDTILSIGGWSLSKDTAIMFFFAVVMILSSIKMMFFKEQTQGHIQYIDPNFKAAVIGGIIVGVLSGLIGAGGGFLIVPAITLFMGVPVHLAVGTSLLIIALNSLVGFTGDFSHLSEINWSYLLEFSLFSSVGVLVGVYLGKKLNPKRLKSVFAWFVMAVAVVIMFDFFN</sequence>
<dbReference type="PANTHER" id="PTHR43701:SF2">
    <property type="entry name" value="MEMBRANE TRANSPORTER PROTEIN YJNA-RELATED"/>
    <property type="match status" value="1"/>
</dbReference>
<feature type="transmembrane region" description="Helical" evidence="5">
    <location>
        <begin position="215"/>
        <end position="235"/>
    </location>
</feature>
<dbReference type="STRING" id="762903.Pedsa_3653"/>
<feature type="transmembrane region" description="Helical" evidence="5">
    <location>
        <begin position="42"/>
        <end position="61"/>
    </location>
</feature>
<dbReference type="InterPro" id="IPR051598">
    <property type="entry name" value="TSUP/Inactive_protease-like"/>
</dbReference>
<proteinExistence type="inferred from homology"/>
<feature type="transmembrane region" description="Helical" evidence="5">
    <location>
        <begin position="12"/>
        <end position="36"/>
    </location>
</feature>
<comment type="subcellular location">
    <subcellularLocation>
        <location evidence="5">Cell membrane</location>
        <topology evidence="5">Multi-pass membrane protein</topology>
    </subcellularLocation>
    <subcellularLocation>
        <location evidence="1">Membrane</location>
        <topology evidence="1">Multi-pass membrane protein</topology>
    </subcellularLocation>
</comment>
<accession>F0S5K8</accession>
<keyword evidence="5" id="KW-1003">Cell membrane</keyword>
<reference evidence="6 7" key="1">
    <citation type="journal article" date="2011" name="Stand. Genomic Sci.">
        <title>Complete genome sequence of the gliding, heparinolytic Pedobacter saltans type strain (113).</title>
        <authorList>
            <person name="Liolios K."/>
            <person name="Sikorski J."/>
            <person name="Lu M."/>
            <person name="Nolan M."/>
            <person name="Lapidus A."/>
            <person name="Lucas S."/>
            <person name="Hammon N."/>
            <person name="Deshpande S."/>
            <person name="Cheng J.F."/>
            <person name="Tapia R."/>
            <person name="Han C."/>
            <person name="Goodwin L."/>
            <person name="Pitluck S."/>
            <person name="Huntemann M."/>
            <person name="Ivanova N."/>
            <person name="Pagani I."/>
            <person name="Mavromatis K."/>
            <person name="Ovchinikova G."/>
            <person name="Pati A."/>
            <person name="Chen A."/>
            <person name="Palaniappan K."/>
            <person name="Land M."/>
            <person name="Hauser L."/>
            <person name="Brambilla E.M."/>
            <person name="Kotsyurbenko O."/>
            <person name="Rohde M."/>
            <person name="Tindall B.J."/>
            <person name="Abt B."/>
            <person name="Goker M."/>
            <person name="Detter J.C."/>
            <person name="Woyke T."/>
            <person name="Bristow J."/>
            <person name="Eisen J.A."/>
            <person name="Markowitz V."/>
            <person name="Hugenholtz P."/>
            <person name="Klenk H.P."/>
            <person name="Kyrpides N.C."/>
        </authorList>
    </citation>
    <scope>NUCLEOTIDE SEQUENCE [LARGE SCALE GENOMIC DNA]</scope>
    <source>
        <strain evidence="7">ATCC 51119 / DSM 12145 / JCM 21818 / LMG 10337 / NBRC 100064 / NCIMB 13643</strain>
    </source>
</reference>
<dbReference type="KEGG" id="psn:Pedsa_3653"/>
<name>F0S5K8_PSESL</name>
<dbReference type="GO" id="GO:0005886">
    <property type="term" value="C:plasma membrane"/>
    <property type="evidence" value="ECO:0007669"/>
    <property type="project" value="UniProtKB-SubCell"/>
</dbReference>
<dbReference type="InterPro" id="IPR002781">
    <property type="entry name" value="TM_pro_TauE-like"/>
</dbReference>
<keyword evidence="2 5" id="KW-0812">Transmembrane</keyword>
<evidence type="ECO:0000256" key="1">
    <source>
        <dbReference type="ARBA" id="ARBA00004141"/>
    </source>
</evidence>
<protein>
    <recommendedName>
        <fullName evidence="5">Probable membrane transporter protein</fullName>
    </recommendedName>
</protein>
<evidence type="ECO:0000256" key="2">
    <source>
        <dbReference type="ARBA" id="ARBA00022692"/>
    </source>
</evidence>
<dbReference type="AlphaFoldDB" id="F0S5K8"/>
<dbReference type="EMBL" id="CP002545">
    <property type="protein sequence ID" value="ADY54182.1"/>
    <property type="molecule type" value="Genomic_DNA"/>
</dbReference>
<feature type="transmembrane region" description="Helical" evidence="5">
    <location>
        <begin position="73"/>
        <end position="93"/>
    </location>
</feature>
<keyword evidence="4 5" id="KW-0472">Membrane</keyword>
<evidence type="ECO:0000313" key="6">
    <source>
        <dbReference type="EMBL" id="ADY54182.1"/>
    </source>
</evidence>
<feature type="transmembrane region" description="Helical" evidence="5">
    <location>
        <begin position="113"/>
        <end position="131"/>
    </location>
</feature>
<feature type="transmembrane region" description="Helical" evidence="5">
    <location>
        <begin position="247"/>
        <end position="264"/>
    </location>
</feature>
<feature type="transmembrane region" description="Helical" evidence="5">
    <location>
        <begin position="151"/>
        <end position="176"/>
    </location>
</feature>
<reference evidence="7" key="2">
    <citation type="submission" date="2011-02" db="EMBL/GenBank/DDBJ databases">
        <title>The complete genome of Pedobacter saltans DSM 12145.</title>
        <authorList>
            <consortium name="US DOE Joint Genome Institute (JGI-PGF)"/>
            <person name="Lucas S."/>
            <person name="Copeland A."/>
            <person name="Lapidus A."/>
            <person name="Bruce D."/>
            <person name="Goodwin L."/>
            <person name="Pitluck S."/>
            <person name="Kyrpides N."/>
            <person name="Mavromatis K."/>
            <person name="Pagani I."/>
            <person name="Ivanova N."/>
            <person name="Ovchinnikova G."/>
            <person name="Lu M."/>
            <person name="Detter J.C."/>
            <person name="Han C."/>
            <person name="Land M."/>
            <person name="Hauser L."/>
            <person name="Markowitz V."/>
            <person name="Cheng J.-F."/>
            <person name="Hugenholtz P."/>
            <person name="Woyke T."/>
            <person name="Wu D."/>
            <person name="Tindall B."/>
            <person name="Pomrenke H.G."/>
            <person name="Brambilla E."/>
            <person name="Klenk H.-P."/>
            <person name="Eisen J.A."/>
        </authorList>
    </citation>
    <scope>NUCLEOTIDE SEQUENCE [LARGE SCALE GENOMIC DNA]</scope>
    <source>
        <strain evidence="7">ATCC 51119 / DSM 12145 / JCM 21818 / LMG 10337 / NBRC 100064 / NCIMB 13643</strain>
    </source>
</reference>
<dbReference type="RefSeq" id="WP_013634665.1">
    <property type="nucleotide sequence ID" value="NC_015177.1"/>
</dbReference>
<evidence type="ECO:0000313" key="7">
    <source>
        <dbReference type="Proteomes" id="UP000000310"/>
    </source>
</evidence>
<gene>
    <name evidence="6" type="ordered locus">Pedsa_3653</name>
</gene>
<keyword evidence="3 5" id="KW-1133">Transmembrane helix</keyword>
<evidence type="ECO:0000256" key="3">
    <source>
        <dbReference type="ARBA" id="ARBA00022989"/>
    </source>
</evidence>
<dbReference type="HOGENOM" id="CLU_045498_5_0_10"/>
<keyword evidence="7" id="KW-1185">Reference proteome</keyword>
<comment type="similarity">
    <text evidence="5">Belongs to the 4-toluene sulfonate uptake permease (TSUP) (TC 2.A.102) family.</text>
</comment>
<dbReference type="OrthoDB" id="8559161at2"/>
<feature type="transmembrane region" description="Helical" evidence="5">
    <location>
        <begin position="182"/>
        <end position="203"/>
    </location>
</feature>
<dbReference type="PANTHER" id="PTHR43701">
    <property type="entry name" value="MEMBRANE TRANSPORTER PROTEIN MJ0441-RELATED"/>
    <property type="match status" value="1"/>
</dbReference>
<organism evidence="6 7">
    <name type="scientific">Pseudopedobacter saltans (strain ATCC 51119 / DSM 12145 / JCM 21818 / CCUG 39354 / LMG 10337 / NBRC 100064 / NCIMB 13643)</name>
    <name type="common">Pedobacter saltans</name>
    <dbReference type="NCBI Taxonomy" id="762903"/>
    <lineage>
        <taxon>Bacteria</taxon>
        <taxon>Pseudomonadati</taxon>
        <taxon>Bacteroidota</taxon>
        <taxon>Sphingobacteriia</taxon>
        <taxon>Sphingobacteriales</taxon>
        <taxon>Sphingobacteriaceae</taxon>
        <taxon>Pseudopedobacter</taxon>
    </lineage>
</organism>
<dbReference type="Proteomes" id="UP000000310">
    <property type="component" value="Chromosome"/>
</dbReference>
<dbReference type="Pfam" id="PF01925">
    <property type="entry name" value="TauE"/>
    <property type="match status" value="1"/>
</dbReference>